<proteinExistence type="predicted"/>
<dbReference type="InParanoid" id="B9TEY8"/>
<dbReference type="Proteomes" id="UP000008311">
    <property type="component" value="Unassembled WGS sequence"/>
</dbReference>
<feature type="compositionally biased region" description="Basic residues" evidence="1">
    <location>
        <begin position="30"/>
        <end position="54"/>
    </location>
</feature>
<dbReference type="AlphaFoldDB" id="B9TEY8"/>
<evidence type="ECO:0000256" key="1">
    <source>
        <dbReference type="SAM" id="MobiDB-lite"/>
    </source>
</evidence>
<feature type="compositionally biased region" description="Basic and acidic residues" evidence="1">
    <location>
        <begin position="55"/>
        <end position="65"/>
    </location>
</feature>
<sequence length="95" mass="10507">HQRAPALLLLGAREAHGGHHQAAHHEQQQHHQRAVHHGRGRVRPGHHHRRHAGRPGRDRHADEVARVGAPHVHIEARQPQRAAGDEEEAGDAAQA</sequence>
<protein>
    <submittedName>
        <fullName evidence="2">Uncharacterized protein</fullName>
    </submittedName>
</protein>
<gene>
    <name evidence="2" type="ORF">RCOM_1811790</name>
</gene>
<feature type="compositionally biased region" description="Basic and acidic residues" evidence="1">
    <location>
        <begin position="13"/>
        <end position="29"/>
    </location>
</feature>
<organism evidence="2 3">
    <name type="scientific">Ricinus communis</name>
    <name type="common">Castor bean</name>
    <dbReference type="NCBI Taxonomy" id="3988"/>
    <lineage>
        <taxon>Eukaryota</taxon>
        <taxon>Viridiplantae</taxon>
        <taxon>Streptophyta</taxon>
        <taxon>Embryophyta</taxon>
        <taxon>Tracheophyta</taxon>
        <taxon>Spermatophyta</taxon>
        <taxon>Magnoliopsida</taxon>
        <taxon>eudicotyledons</taxon>
        <taxon>Gunneridae</taxon>
        <taxon>Pentapetalae</taxon>
        <taxon>rosids</taxon>
        <taxon>fabids</taxon>
        <taxon>Malpighiales</taxon>
        <taxon>Euphorbiaceae</taxon>
        <taxon>Acalyphoideae</taxon>
        <taxon>Acalypheae</taxon>
        <taxon>Ricinus</taxon>
    </lineage>
</organism>
<feature type="compositionally biased region" description="Acidic residues" evidence="1">
    <location>
        <begin position="85"/>
        <end position="95"/>
    </location>
</feature>
<dbReference type="EMBL" id="EQ979386">
    <property type="protein sequence ID" value="EEF25576.1"/>
    <property type="molecule type" value="Genomic_DNA"/>
</dbReference>
<reference evidence="3" key="1">
    <citation type="journal article" date="2010" name="Nat. Biotechnol.">
        <title>Draft genome sequence of the oilseed species Ricinus communis.</title>
        <authorList>
            <person name="Chan A.P."/>
            <person name="Crabtree J."/>
            <person name="Zhao Q."/>
            <person name="Lorenzi H."/>
            <person name="Orvis J."/>
            <person name="Puiu D."/>
            <person name="Melake-Berhan A."/>
            <person name="Jones K.M."/>
            <person name="Redman J."/>
            <person name="Chen G."/>
            <person name="Cahoon E.B."/>
            <person name="Gedil M."/>
            <person name="Stanke M."/>
            <person name="Haas B.J."/>
            <person name="Wortman J.R."/>
            <person name="Fraser-Liggett C.M."/>
            <person name="Ravel J."/>
            <person name="Rabinowicz P.D."/>
        </authorList>
    </citation>
    <scope>NUCLEOTIDE SEQUENCE [LARGE SCALE GENOMIC DNA]</scope>
    <source>
        <strain evidence="3">cv. Hale</strain>
    </source>
</reference>
<name>B9TEY8_RICCO</name>
<evidence type="ECO:0000313" key="2">
    <source>
        <dbReference type="EMBL" id="EEF25576.1"/>
    </source>
</evidence>
<feature type="non-terminal residue" evidence="2">
    <location>
        <position position="95"/>
    </location>
</feature>
<accession>B9TEY8</accession>
<keyword evidence="3" id="KW-1185">Reference proteome</keyword>
<evidence type="ECO:0000313" key="3">
    <source>
        <dbReference type="Proteomes" id="UP000008311"/>
    </source>
</evidence>
<feature type="non-terminal residue" evidence="2">
    <location>
        <position position="1"/>
    </location>
</feature>
<feature type="region of interest" description="Disordered" evidence="1">
    <location>
        <begin position="1"/>
        <end position="95"/>
    </location>
</feature>